<dbReference type="InterPro" id="IPR031612">
    <property type="entry name" value="Phage_holin_Dp1"/>
</dbReference>
<dbReference type="STRING" id="120956.SAMN05421791_101240"/>
<keyword evidence="1" id="KW-0812">Transmembrane</keyword>
<gene>
    <name evidence="2" type="ORF">SAMN05421791_101240</name>
</gene>
<sequence>MLSNQLYDLSKWIVLIFLPALAVFIQGMGELYLWDSASRWVGVINLLTIFLGSLLQISSYHYHNDNSPKGWGLAI</sequence>
<dbReference type="Proteomes" id="UP000199708">
    <property type="component" value="Unassembled WGS sequence"/>
</dbReference>
<feature type="transmembrane region" description="Helical" evidence="1">
    <location>
        <begin position="40"/>
        <end position="62"/>
    </location>
</feature>
<dbReference type="EMBL" id="FNCK01000001">
    <property type="protein sequence ID" value="SDF85123.1"/>
    <property type="molecule type" value="Genomic_DNA"/>
</dbReference>
<keyword evidence="1" id="KW-1133">Transmembrane helix</keyword>
<feature type="transmembrane region" description="Helical" evidence="1">
    <location>
        <begin position="12"/>
        <end position="33"/>
    </location>
</feature>
<dbReference type="Pfam" id="PF16938">
    <property type="entry name" value="Phage_holin_Dp1"/>
    <property type="match status" value="1"/>
</dbReference>
<name>A0A1G7PFV4_9LACT</name>
<dbReference type="AlphaFoldDB" id="A0A1G7PFV4"/>
<protein>
    <submittedName>
        <fullName evidence="2">Putative phage holin Dp-1</fullName>
    </submittedName>
</protein>
<evidence type="ECO:0000313" key="2">
    <source>
        <dbReference type="EMBL" id="SDF85123.1"/>
    </source>
</evidence>
<evidence type="ECO:0000313" key="3">
    <source>
        <dbReference type="Proteomes" id="UP000199708"/>
    </source>
</evidence>
<evidence type="ECO:0000256" key="1">
    <source>
        <dbReference type="SAM" id="Phobius"/>
    </source>
</evidence>
<organism evidence="2 3">
    <name type="scientific">Facklamia miroungae</name>
    <dbReference type="NCBI Taxonomy" id="120956"/>
    <lineage>
        <taxon>Bacteria</taxon>
        <taxon>Bacillati</taxon>
        <taxon>Bacillota</taxon>
        <taxon>Bacilli</taxon>
        <taxon>Lactobacillales</taxon>
        <taxon>Aerococcaceae</taxon>
        <taxon>Facklamia</taxon>
    </lineage>
</organism>
<dbReference type="OrthoDB" id="1972048at2"/>
<keyword evidence="1" id="KW-0472">Membrane</keyword>
<keyword evidence="3" id="KW-1185">Reference proteome</keyword>
<reference evidence="2 3" key="1">
    <citation type="submission" date="2016-10" db="EMBL/GenBank/DDBJ databases">
        <authorList>
            <person name="de Groot N.N."/>
        </authorList>
    </citation>
    <scope>NUCLEOTIDE SEQUENCE [LARGE SCALE GENOMIC DNA]</scope>
    <source>
        <strain evidence="2 3">ATCC BAA-466</strain>
    </source>
</reference>
<accession>A0A1G7PFV4</accession>
<dbReference type="RefSeq" id="WP_090288942.1">
    <property type="nucleotide sequence ID" value="NZ_FNCK01000001.1"/>
</dbReference>
<proteinExistence type="predicted"/>